<dbReference type="EMBL" id="CP035493">
    <property type="protein sequence ID" value="QAY68921.1"/>
    <property type="molecule type" value="Genomic_DNA"/>
</dbReference>
<keyword evidence="6" id="KW-1185">Reference proteome</keyword>
<keyword evidence="2" id="KW-0328">Glycosyltransferase</keyword>
<dbReference type="Pfam" id="PF13692">
    <property type="entry name" value="Glyco_trans_1_4"/>
    <property type="match status" value="1"/>
</dbReference>
<dbReference type="Proteomes" id="UP000292118">
    <property type="component" value="Chromosome"/>
</dbReference>
<dbReference type="OrthoDB" id="3657271at2"/>
<dbReference type="Gene3D" id="3.40.50.2000">
    <property type="entry name" value="Glycogen Phosphorylase B"/>
    <property type="match status" value="2"/>
</dbReference>
<evidence type="ECO:0000313" key="6">
    <source>
        <dbReference type="Proteomes" id="UP000292118"/>
    </source>
</evidence>
<dbReference type="Pfam" id="PF13579">
    <property type="entry name" value="Glyco_trans_4_4"/>
    <property type="match status" value="1"/>
</dbReference>
<dbReference type="KEGG" id="xya:ET471_01740"/>
<evidence type="ECO:0000256" key="2">
    <source>
        <dbReference type="ARBA" id="ARBA00022676"/>
    </source>
</evidence>
<dbReference type="GO" id="GO:1901137">
    <property type="term" value="P:carbohydrate derivative biosynthetic process"/>
    <property type="evidence" value="ECO:0007669"/>
    <property type="project" value="UniProtKB-ARBA"/>
</dbReference>
<organism evidence="5 6">
    <name type="scientific">Xylanimonas protaetiae</name>
    <dbReference type="NCBI Taxonomy" id="2509457"/>
    <lineage>
        <taxon>Bacteria</taxon>
        <taxon>Bacillati</taxon>
        <taxon>Actinomycetota</taxon>
        <taxon>Actinomycetes</taxon>
        <taxon>Micrococcales</taxon>
        <taxon>Promicromonosporaceae</taxon>
        <taxon>Xylanimonas</taxon>
    </lineage>
</organism>
<keyword evidence="3 5" id="KW-0808">Transferase</keyword>
<dbReference type="AlphaFoldDB" id="A0A4V0YFU4"/>
<evidence type="ECO:0000256" key="1">
    <source>
        <dbReference type="ARBA" id="ARBA00021292"/>
    </source>
</evidence>
<evidence type="ECO:0000256" key="3">
    <source>
        <dbReference type="ARBA" id="ARBA00022679"/>
    </source>
</evidence>
<dbReference type="InterPro" id="IPR050194">
    <property type="entry name" value="Glycosyltransferase_grp1"/>
</dbReference>
<dbReference type="PANTHER" id="PTHR45947:SF3">
    <property type="entry name" value="SULFOQUINOVOSYL TRANSFERASE SQD2"/>
    <property type="match status" value="1"/>
</dbReference>
<gene>
    <name evidence="5" type="ORF">ET471_01740</name>
</gene>
<name>A0A4V0YFU4_9MICO</name>
<dbReference type="CDD" id="cd03794">
    <property type="entry name" value="GT4_WbuB-like"/>
    <property type="match status" value="1"/>
</dbReference>
<evidence type="ECO:0000259" key="4">
    <source>
        <dbReference type="Pfam" id="PF13579"/>
    </source>
</evidence>
<evidence type="ECO:0000313" key="5">
    <source>
        <dbReference type="EMBL" id="QAY68921.1"/>
    </source>
</evidence>
<dbReference type="PANTHER" id="PTHR45947">
    <property type="entry name" value="SULFOQUINOVOSYL TRANSFERASE SQD2"/>
    <property type="match status" value="1"/>
</dbReference>
<reference evidence="5 6" key="1">
    <citation type="submission" date="2019-01" db="EMBL/GenBank/DDBJ databases">
        <title>Genome sequencing of strain FW10M-9.</title>
        <authorList>
            <person name="Heo J."/>
            <person name="Kim S.-J."/>
            <person name="Kim J.-S."/>
            <person name="Hong S.-B."/>
            <person name="Kwon S.-W."/>
        </authorList>
    </citation>
    <scope>NUCLEOTIDE SEQUENCE [LARGE SCALE GENOMIC DNA]</scope>
    <source>
        <strain evidence="5 6">FW10M-9</strain>
    </source>
</reference>
<dbReference type="GO" id="GO:0016758">
    <property type="term" value="F:hexosyltransferase activity"/>
    <property type="evidence" value="ECO:0007669"/>
    <property type="project" value="TreeGrafter"/>
</dbReference>
<feature type="domain" description="Glycosyltransferase subfamily 4-like N-terminal" evidence="4">
    <location>
        <begin position="25"/>
        <end position="187"/>
    </location>
</feature>
<sequence>MTKGRPRVAVATRIFLPEAAAASFRLSALASALAGEGAAVSVITTTVPGDDSVPFDERVMIRRWPALRDKAGYIRGYVQYMSFDLPLFFRLLFGPRVDAVVSEPPPTTGVVVRLACAVRRAPYVYYAADVWSDASASMGASGLVVRVLRTLESFAMRGAQRVIAVSDGVAERVAALGGRNITVIRNGIDTAVFRPLDEVVDSQPTAVYAGTASEWQGASVFARAFAQVRVAVPGARLVFIGQGSELDEIRRIAASLPDGAIEVRGPVPPAHAAEILGSARAGLVSLRPGLGYDFAFPTKILASVACGTPVVFAGPGPGYEAVLDGDLGWATDYDDNAVAAAMIEALSDAPTRERRAELAAWAAANASVQATGARAAQVVLESRRLRT</sequence>
<proteinExistence type="predicted"/>
<dbReference type="InterPro" id="IPR028098">
    <property type="entry name" value="Glyco_trans_4-like_N"/>
</dbReference>
<accession>A0A4V0YFU4</accession>
<dbReference type="SUPFAM" id="SSF53756">
    <property type="entry name" value="UDP-Glycosyltransferase/glycogen phosphorylase"/>
    <property type="match status" value="1"/>
</dbReference>
<protein>
    <recommendedName>
        <fullName evidence="1">D-inositol 3-phosphate glycosyltransferase</fullName>
    </recommendedName>
</protein>
<dbReference type="RefSeq" id="WP_129186322.1">
    <property type="nucleotide sequence ID" value="NZ_CP035493.1"/>
</dbReference>